<gene>
    <name evidence="8" type="ORF">UA08_04132</name>
</gene>
<dbReference type="Pfam" id="PF04142">
    <property type="entry name" value="Nuc_sug_transp"/>
    <property type="match status" value="1"/>
</dbReference>
<keyword evidence="2 7" id="KW-0812">Transmembrane</keyword>
<dbReference type="InterPro" id="IPR037185">
    <property type="entry name" value="EmrE-like"/>
</dbReference>
<dbReference type="RefSeq" id="XP_020120433.1">
    <property type="nucleotide sequence ID" value="XM_020266421.1"/>
</dbReference>
<feature type="region of interest" description="Disordered" evidence="6">
    <location>
        <begin position="95"/>
        <end position="136"/>
    </location>
</feature>
<dbReference type="PANTHER" id="PTHR13146:SF0">
    <property type="entry name" value="SOLUTE CARRIER FAMILY 35 MEMBER F6"/>
    <property type="match status" value="1"/>
</dbReference>
<dbReference type="InterPro" id="IPR012404">
    <property type="entry name" value="UCP036436"/>
</dbReference>
<feature type="transmembrane region" description="Helical" evidence="7">
    <location>
        <begin position="332"/>
        <end position="352"/>
    </location>
</feature>
<evidence type="ECO:0000256" key="4">
    <source>
        <dbReference type="ARBA" id="ARBA00022989"/>
    </source>
</evidence>
<feature type="compositionally biased region" description="Acidic residues" evidence="6">
    <location>
        <begin position="105"/>
        <end position="114"/>
    </location>
</feature>
<evidence type="ECO:0000256" key="5">
    <source>
        <dbReference type="ARBA" id="ARBA00023136"/>
    </source>
</evidence>
<feature type="compositionally biased region" description="Polar residues" evidence="6">
    <location>
        <begin position="127"/>
        <end position="136"/>
    </location>
</feature>
<comment type="caution">
    <text evidence="8">The sequence shown here is derived from an EMBL/GenBank/DDBJ whole genome shotgun (WGS) entry which is preliminary data.</text>
</comment>
<evidence type="ECO:0000256" key="7">
    <source>
        <dbReference type="SAM" id="Phobius"/>
    </source>
</evidence>
<evidence type="ECO:0000313" key="9">
    <source>
        <dbReference type="Proteomes" id="UP000214365"/>
    </source>
</evidence>
<comment type="subcellular location">
    <subcellularLocation>
        <location evidence="1">Endoplasmic reticulum membrane</location>
        <topology evidence="1">Multi-pass membrane protein</topology>
    </subcellularLocation>
</comment>
<name>A0A1Q5Q8C4_TALAT</name>
<evidence type="ECO:0000256" key="2">
    <source>
        <dbReference type="ARBA" id="ARBA00022692"/>
    </source>
</evidence>
<dbReference type="SUPFAM" id="SSF103473">
    <property type="entry name" value="MFS general substrate transporter"/>
    <property type="match status" value="1"/>
</dbReference>
<keyword evidence="9" id="KW-1185">Reference proteome</keyword>
<keyword evidence="5 7" id="KW-0472">Membrane</keyword>
<dbReference type="InterPro" id="IPR007271">
    <property type="entry name" value="Nuc_sug_transpt"/>
</dbReference>
<organism evidence="8 9">
    <name type="scientific">Talaromyces atroroseus</name>
    <dbReference type="NCBI Taxonomy" id="1441469"/>
    <lineage>
        <taxon>Eukaryota</taxon>
        <taxon>Fungi</taxon>
        <taxon>Dikarya</taxon>
        <taxon>Ascomycota</taxon>
        <taxon>Pezizomycotina</taxon>
        <taxon>Eurotiomycetes</taxon>
        <taxon>Eurotiomycetidae</taxon>
        <taxon>Eurotiales</taxon>
        <taxon>Trichocomaceae</taxon>
        <taxon>Talaromyces</taxon>
        <taxon>Talaromyces sect. Trachyspermi</taxon>
    </lineage>
</organism>
<feature type="transmembrane region" description="Helical" evidence="7">
    <location>
        <begin position="281"/>
        <end position="305"/>
    </location>
</feature>
<dbReference type="AlphaFoldDB" id="A0A1Q5Q8C4"/>
<feature type="compositionally biased region" description="Basic and acidic residues" evidence="6">
    <location>
        <begin position="115"/>
        <end position="126"/>
    </location>
</feature>
<feature type="transmembrane region" description="Helical" evidence="7">
    <location>
        <begin position="6"/>
        <end position="24"/>
    </location>
</feature>
<feature type="transmembrane region" description="Helical" evidence="7">
    <location>
        <begin position="249"/>
        <end position="269"/>
    </location>
</feature>
<evidence type="ECO:0008006" key="10">
    <source>
        <dbReference type="Google" id="ProtNLM"/>
    </source>
</evidence>
<feature type="transmembrane region" description="Helical" evidence="7">
    <location>
        <begin position="177"/>
        <end position="194"/>
    </location>
</feature>
<reference evidence="8 9" key="1">
    <citation type="submission" date="2015-06" db="EMBL/GenBank/DDBJ databases">
        <title>Talaromyces atroroseus IBT 11181 draft genome.</title>
        <authorList>
            <person name="Rasmussen K.B."/>
            <person name="Rasmussen S."/>
            <person name="Petersen B."/>
            <person name="Sicheritz-Ponten T."/>
            <person name="Mortensen U.H."/>
            <person name="Thrane U."/>
        </authorList>
    </citation>
    <scope>NUCLEOTIDE SEQUENCE [LARGE SCALE GENOMIC DNA]</scope>
    <source>
        <strain evidence="8 9">IBT 11181</strain>
    </source>
</reference>
<dbReference type="STRING" id="1441469.A0A1Q5Q8C4"/>
<dbReference type="SUPFAM" id="SSF103481">
    <property type="entry name" value="Multidrug resistance efflux transporter EmrE"/>
    <property type="match status" value="1"/>
</dbReference>
<sequence length="435" mass="48114">MTREAFIPLLVTMMLVTGVCNTILNKYQDMQCVRNCDSPNPSDRKLFEQPVIQTTQMFVGEMGCFLVVFLSYLHTRFVVPRTSSAPLFAGGYQTINSDEPLPSEYADEEDETEERQDIDNRPDPRSTTKALSQADGNRSKLHGWRVLLLGAPACCDILGTTMMNAGLLFVAASIYQMTRGALVLFVGLFSVLFLRRKLYLYKWLALVVVVVGVAIVGLSGALFSGDGQGAHDPVDVVASTARTPEAVRVIIGVLLIAAAQIFTASQFVIEEWILENYSMAPLAVVGWEGVFGFLVTVIAMIILHLTVGSTETGQYGYFDLEEGWRQVTSNRAIAVSSFLIMISIGGFNFFGLSVTKAVSATTRSTIDTSRTLFIWMVSLALGWESFKWLQVLGFVLLVYGTFLFNDIIRPPLKACLPSVRRQDEELLPEEPIEHL</sequence>
<accession>A0A1Q5Q8C4</accession>
<evidence type="ECO:0000256" key="1">
    <source>
        <dbReference type="ARBA" id="ARBA00004477"/>
    </source>
</evidence>
<feature type="transmembrane region" description="Helical" evidence="7">
    <location>
        <begin position="203"/>
        <end position="223"/>
    </location>
</feature>
<dbReference type="OrthoDB" id="29773at2759"/>
<protein>
    <recommendedName>
        <fullName evidence="10">EamA domain-containing protein</fullName>
    </recommendedName>
</protein>
<dbReference type="GO" id="GO:0015165">
    <property type="term" value="F:pyrimidine nucleotide-sugar transmembrane transporter activity"/>
    <property type="evidence" value="ECO:0007669"/>
    <property type="project" value="InterPro"/>
</dbReference>
<proteinExistence type="predicted"/>
<evidence type="ECO:0000313" key="8">
    <source>
        <dbReference type="EMBL" id="OKL60312.1"/>
    </source>
</evidence>
<dbReference type="EMBL" id="LFMY01000005">
    <property type="protein sequence ID" value="OKL60312.1"/>
    <property type="molecule type" value="Genomic_DNA"/>
</dbReference>
<keyword evidence="3" id="KW-0256">Endoplasmic reticulum</keyword>
<dbReference type="GO" id="GO:0000139">
    <property type="term" value="C:Golgi membrane"/>
    <property type="evidence" value="ECO:0007669"/>
    <property type="project" value="InterPro"/>
</dbReference>
<dbReference type="InterPro" id="IPR036259">
    <property type="entry name" value="MFS_trans_sf"/>
</dbReference>
<keyword evidence="4 7" id="KW-1133">Transmembrane helix</keyword>
<dbReference type="PIRSF" id="PIRSF036436">
    <property type="entry name" value="UCP036436"/>
    <property type="match status" value="1"/>
</dbReference>
<dbReference type="Proteomes" id="UP000214365">
    <property type="component" value="Unassembled WGS sequence"/>
</dbReference>
<evidence type="ECO:0000256" key="3">
    <source>
        <dbReference type="ARBA" id="ARBA00022824"/>
    </source>
</evidence>
<dbReference type="GeneID" id="31003887"/>
<evidence type="ECO:0000256" key="6">
    <source>
        <dbReference type="SAM" id="MobiDB-lite"/>
    </source>
</evidence>
<feature type="transmembrane region" description="Helical" evidence="7">
    <location>
        <begin position="389"/>
        <end position="408"/>
    </location>
</feature>
<dbReference type="PANTHER" id="PTHR13146">
    <property type="match status" value="1"/>
</dbReference>